<keyword evidence="9" id="KW-1185">Reference proteome</keyword>
<dbReference type="Pfam" id="PF01895">
    <property type="entry name" value="PhoU"/>
    <property type="match status" value="2"/>
</dbReference>
<dbReference type="PANTHER" id="PTHR10010">
    <property type="entry name" value="SOLUTE CARRIER FAMILY 34 SODIUM PHOSPHATE , MEMBER 2-RELATED"/>
    <property type="match status" value="1"/>
</dbReference>
<dbReference type="SUPFAM" id="SSF109755">
    <property type="entry name" value="PhoU-like"/>
    <property type="match status" value="1"/>
</dbReference>
<reference evidence="8 9" key="1">
    <citation type="submission" date="2023-07" db="EMBL/GenBank/DDBJ databases">
        <title>Genomic Encyclopedia of Type Strains, Phase IV (KMG-IV): sequencing the most valuable type-strain genomes for metagenomic binning, comparative biology and taxonomic classification.</title>
        <authorList>
            <person name="Goeker M."/>
        </authorList>
    </citation>
    <scope>NUCLEOTIDE SEQUENCE [LARGE SCALE GENOMIC DNA]</scope>
    <source>
        <strain evidence="8 9">DSM 19619</strain>
    </source>
</reference>
<name>A0ABU0J3F3_9HYPH</name>
<feature type="transmembrane region" description="Helical" evidence="6">
    <location>
        <begin position="250"/>
        <end position="272"/>
    </location>
</feature>
<feature type="transmembrane region" description="Helical" evidence="6">
    <location>
        <begin position="175"/>
        <end position="199"/>
    </location>
</feature>
<feature type="domain" description="PhoU" evidence="7">
    <location>
        <begin position="449"/>
        <end position="531"/>
    </location>
</feature>
<evidence type="ECO:0000256" key="1">
    <source>
        <dbReference type="ARBA" id="ARBA00004651"/>
    </source>
</evidence>
<comment type="caution">
    <text evidence="8">The sequence shown here is derived from an EMBL/GenBank/DDBJ whole genome shotgun (WGS) entry which is preliminary data.</text>
</comment>
<feature type="transmembrane region" description="Helical" evidence="6">
    <location>
        <begin position="137"/>
        <end position="155"/>
    </location>
</feature>
<dbReference type="NCBIfam" id="NF037997">
    <property type="entry name" value="Na_Pi_symport"/>
    <property type="match status" value="1"/>
</dbReference>
<dbReference type="InterPro" id="IPR003841">
    <property type="entry name" value="Na/Pi_transpt"/>
</dbReference>
<keyword evidence="5 6" id="KW-0472">Membrane</keyword>
<dbReference type="Proteomes" id="UP001242480">
    <property type="component" value="Unassembled WGS sequence"/>
</dbReference>
<evidence type="ECO:0000313" key="8">
    <source>
        <dbReference type="EMBL" id="MDQ0468792.1"/>
    </source>
</evidence>
<feature type="transmembrane region" description="Helical" evidence="6">
    <location>
        <begin position="109"/>
        <end position="125"/>
    </location>
</feature>
<accession>A0ABU0J3F3</accession>
<dbReference type="NCBIfam" id="TIGR00704">
    <property type="entry name" value="NaPi_cotrn_rel"/>
    <property type="match status" value="1"/>
</dbReference>
<evidence type="ECO:0000256" key="2">
    <source>
        <dbReference type="ARBA" id="ARBA00022475"/>
    </source>
</evidence>
<evidence type="ECO:0000256" key="5">
    <source>
        <dbReference type="ARBA" id="ARBA00023136"/>
    </source>
</evidence>
<organism evidence="8 9">
    <name type="scientific">Labrys wisconsinensis</name>
    <dbReference type="NCBI Taxonomy" id="425677"/>
    <lineage>
        <taxon>Bacteria</taxon>
        <taxon>Pseudomonadati</taxon>
        <taxon>Pseudomonadota</taxon>
        <taxon>Alphaproteobacteria</taxon>
        <taxon>Hyphomicrobiales</taxon>
        <taxon>Xanthobacteraceae</taxon>
        <taxon>Labrys</taxon>
    </lineage>
</organism>
<evidence type="ECO:0000313" key="9">
    <source>
        <dbReference type="Proteomes" id="UP001242480"/>
    </source>
</evidence>
<evidence type="ECO:0000256" key="6">
    <source>
        <dbReference type="SAM" id="Phobius"/>
    </source>
</evidence>
<dbReference type="EMBL" id="JAUSVX010000002">
    <property type="protein sequence ID" value="MDQ0468792.1"/>
    <property type="molecule type" value="Genomic_DNA"/>
</dbReference>
<sequence length="553" mass="59814">MAGQHFLLDLLAGIALLLWSTRLVKTGIMRAFGERLRRVIGRATANRVRACLAGAGVATALQSSTGSTLLVMSFLERGFLSLAMALAVLLGTNIGTTLVVQALSFDVSALMPLLILFGVVAFMLARSPVVQNVGRVGIGLGLMIMSLGLVGQVAGPLRSNDVLVLVFQQLSDEPVLALVIGAALAWLVHSSVAIILLIMSLAGAGVIDTHLAMVLALGANIGSGLAPLGLSLRSPIDVRRALAGNLATRLIGAIAVLPAIDWIAPVIAAIDADPARQVANTHTAFNLVLALAFLPLVDTTAGLLARLMPEPEEPVAEKQLSLLDEADFDRPSVALVAASREVMHLAEIVEVMLREAIVTFEETDDVRRKQISRLDTRVDQLQESIKLYLTRLTRTALDEDMSRKAFDLILFTTNLEHVGDILDKTLLELAAKKQRLGLHFSQEGWSDIRALHRETVEQMRLAITVFMTQDVEMARRLVEVKDRIRSFERSAAESHIARLRAGTLASIETSSLHMDIIRDLKRIIAHLTTVAYPILEAGGELSTSRLRKKKTVA</sequence>
<proteinExistence type="predicted"/>
<feature type="transmembrane region" description="Helical" evidence="6">
    <location>
        <begin position="79"/>
        <end position="103"/>
    </location>
</feature>
<dbReference type="Pfam" id="PF02690">
    <property type="entry name" value="Na_Pi_cotrans"/>
    <property type="match status" value="2"/>
</dbReference>
<evidence type="ECO:0000259" key="7">
    <source>
        <dbReference type="Pfam" id="PF01895"/>
    </source>
</evidence>
<feature type="transmembrane region" description="Helical" evidence="6">
    <location>
        <begin position="6"/>
        <end position="24"/>
    </location>
</feature>
<feature type="transmembrane region" description="Helical" evidence="6">
    <location>
        <begin position="284"/>
        <end position="305"/>
    </location>
</feature>
<dbReference type="InterPro" id="IPR026022">
    <property type="entry name" value="PhoU_dom"/>
</dbReference>
<dbReference type="InterPro" id="IPR004633">
    <property type="entry name" value="NaPi_cotrn-rel/YqeW-like"/>
</dbReference>
<keyword evidence="3 6" id="KW-0812">Transmembrane</keyword>
<dbReference type="PANTHER" id="PTHR10010:SF46">
    <property type="entry name" value="SODIUM-DEPENDENT PHOSPHATE TRANSPORT PROTEIN 2B"/>
    <property type="match status" value="1"/>
</dbReference>
<feature type="domain" description="PhoU" evidence="7">
    <location>
        <begin position="343"/>
        <end position="421"/>
    </location>
</feature>
<comment type="subcellular location">
    <subcellularLocation>
        <location evidence="1">Cell membrane</location>
        <topology evidence="1">Multi-pass membrane protein</topology>
    </subcellularLocation>
</comment>
<feature type="transmembrane region" description="Helical" evidence="6">
    <location>
        <begin position="211"/>
        <end position="230"/>
    </location>
</feature>
<keyword evidence="2" id="KW-1003">Cell membrane</keyword>
<protein>
    <submittedName>
        <fullName evidence="8">Phosphate:Na+ symporter</fullName>
    </submittedName>
</protein>
<keyword evidence="4 6" id="KW-1133">Transmembrane helix</keyword>
<dbReference type="RefSeq" id="WP_307270471.1">
    <property type="nucleotide sequence ID" value="NZ_JAUSVX010000002.1"/>
</dbReference>
<gene>
    <name evidence="8" type="ORF">QO011_001792</name>
</gene>
<evidence type="ECO:0000256" key="3">
    <source>
        <dbReference type="ARBA" id="ARBA00022692"/>
    </source>
</evidence>
<dbReference type="InterPro" id="IPR038078">
    <property type="entry name" value="PhoU-like_sf"/>
</dbReference>
<evidence type="ECO:0000256" key="4">
    <source>
        <dbReference type="ARBA" id="ARBA00022989"/>
    </source>
</evidence>
<dbReference type="Gene3D" id="1.20.58.220">
    <property type="entry name" value="Phosphate transport system protein phou homolog 2, domain 2"/>
    <property type="match status" value="1"/>
</dbReference>